<dbReference type="Pfam" id="PF00271">
    <property type="entry name" value="Helicase_C"/>
    <property type="match status" value="1"/>
</dbReference>
<keyword evidence="4 12" id="KW-0547">Nucleotide-binding</keyword>
<proteinExistence type="inferred from homology"/>
<evidence type="ECO:0000259" key="13">
    <source>
        <dbReference type="PROSITE" id="PS51192"/>
    </source>
</evidence>
<sequence>MIVEVALPVPMRGGFDYLLPEDHAQPTPGARVRVPFGSRQLVGVITAIKQNSDQPTDKLRRITALLDHKPVLSALMLDWLNWASRYYQHPVGDVISTALPARLRKGEPATSQQSFWRLTETGQALNSDSLKRAPQQQAIIERLRAGRCEDKILKQEFSAAIIRAVKEKQLIEATDDAYIPDTDWPARIKISGQLNANLEQSLAITAINNQAQGFHSFLLEGVTGSGKTEVYLQCIAPLLQQGKQILILVPEIGLTPQTVARFEQRFGIDVAVLHSGLTDKERLTVWQQAGLGETGIIIGTRSAIFTPLANPGMIIVDEEHDGSYKQQDGWRYHARDLAVVRARLENIPLILGSATPSLETLNNALTGKYQHLSLKQRAGGAKAVQHQVLDIKGQALDYGLAKGMQQRIRLHLQQGHQVMLFINRRGFAPALICHQCGHVEECHRCERSFTLHRQLNKLQCHHCGDAKIVPSRCAACGHPDLQPVGMGTEQLEHGIQRLFPQYTAMRIDSDSARGKQKLHGLLDEINQGNSQLLIGTQILAKGHHFPRVSLVVILDVDSALFSADYRAAEHLAQLITQVAGRAGRAQIQGELWLQTHNPGHPLLQDLLNNGYQHFARLALKERQFAALPPYSYQALFRSEAVNGNLAYDFLEQVKACLRQTDISLIGPLPALMEKRQGRYRMQLLLQSDKRTGIQQWLSNMMTRIEKLPLANKVRWSLDMDPMDFT</sequence>
<feature type="binding site" evidence="12">
    <location>
        <position position="473"/>
    </location>
    <ligand>
        <name>Zn(2+)</name>
        <dbReference type="ChEBI" id="CHEBI:29105"/>
        <label>1</label>
    </ligand>
</feature>
<dbReference type="Pfam" id="PF18074">
    <property type="entry name" value="PriA_C"/>
    <property type="match status" value="1"/>
</dbReference>
<dbReference type="GO" id="GO:0006269">
    <property type="term" value="P:DNA replication, synthesis of primer"/>
    <property type="evidence" value="ECO:0007669"/>
    <property type="project" value="UniProtKB-KW"/>
</dbReference>
<feature type="binding site" evidence="12">
    <location>
        <position position="476"/>
    </location>
    <ligand>
        <name>Zn(2+)</name>
        <dbReference type="ChEBI" id="CHEBI:29105"/>
        <label>1</label>
    </ligand>
</feature>
<evidence type="ECO:0000256" key="8">
    <source>
        <dbReference type="ARBA" id="ARBA00022840"/>
    </source>
</evidence>
<evidence type="ECO:0000256" key="12">
    <source>
        <dbReference type="HAMAP-Rule" id="MF_00983"/>
    </source>
</evidence>
<dbReference type="PANTHER" id="PTHR30580:SF0">
    <property type="entry name" value="PRIMOSOMAL PROTEIN N"/>
    <property type="match status" value="1"/>
</dbReference>
<feature type="binding site" evidence="12">
    <location>
        <position position="442"/>
    </location>
    <ligand>
        <name>Zn(2+)</name>
        <dbReference type="ChEBI" id="CHEBI:29105"/>
        <label>2</label>
    </ligand>
</feature>
<dbReference type="KEGG" id="lal:AT746_00660"/>
<evidence type="ECO:0000256" key="4">
    <source>
        <dbReference type="ARBA" id="ARBA00022741"/>
    </source>
</evidence>
<accession>A0A0U3B5J1</accession>
<dbReference type="SMART" id="SM00487">
    <property type="entry name" value="DEXDc"/>
    <property type="match status" value="1"/>
</dbReference>
<dbReference type="GO" id="GO:0008270">
    <property type="term" value="F:zinc ion binding"/>
    <property type="evidence" value="ECO:0007669"/>
    <property type="project" value="UniProtKB-UniRule"/>
</dbReference>
<dbReference type="CDD" id="cd17929">
    <property type="entry name" value="DEXHc_priA"/>
    <property type="match status" value="1"/>
</dbReference>
<dbReference type="InterPro" id="IPR041236">
    <property type="entry name" value="PriA_C"/>
</dbReference>
<dbReference type="GO" id="GO:0003677">
    <property type="term" value="F:DNA binding"/>
    <property type="evidence" value="ECO:0007669"/>
    <property type="project" value="UniProtKB-UniRule"/>
</dbReference>
<evidence type="ECO:0000256" key="11">
    <source>
        <dbReference type="ARBA" id="ARBA00048988"/>
    </source>
</evidence>
<name>A0A0U3B5J1_9ALTE</name>
<gene>
    <name evidence="12" type="primary">priA</name>
    <name evidence="14" type="ORF">AT746_00660</name>
</gene>
<dbReference type="SMART" id="SM00490">
    <property type="entry name" value="HELICc"/>
    <property type="match status" value="1"/>
</dbReference>
<keyword evidence="2 12" id="KW-0235">DNA replication</keyword>
<evidence type="ECO:0000256" key="7">
    <source>
        <dbReference type="ARBA" id="ARBA00022833"/>
    </source>
</evidence>
<dbReference type="GO" id="GO:0005524">
    <property type="term" value="F:ATP binding"/>
    <property type="evidence" value="ECO:0007669"/>
    <property type="project" value="UniProtKB-UniRule"/>
</dbReference>
<dbReference type="FunFam" id="3.40.1440.60:FF:000001">
    <property type="entry name" value="Primosomal protein N"/>
    <property type="match status" value="1"/>
</dbReference>
<dbReference type="Pfam" id="PF00270">
    <property type="entry name" value="DEAD"/>
    <property type="match status" value="1"/>
</dbReference>
<evidence type="ECO:0000256" key="5">
    <source>
        <dbReference type="ARBA" id="ARBA00022801"/>
    </source>
</evidence>
<evidence type="ECO:0000313" key="14">
    <source>
        <dbReference type="EMBL" id="ALS96933.1"/>
    </source>
</evidence>
<comment type="subunit">
    <text evidence="12">Component of the replication restart primosome.</text>
</comment>
<dbReference type="InterPro" id="IPR005259">
    <property type="entry name" value="PriA"/>
</dbReference>
<keyword evidence="7 12" id="KW-0862">Zinc</keyword>
<dbReference type="EMBL" id="CP013650">
    <property type="protein sequence ID" value="ALS96933.1"/>
    <property type="molecule type" value="Genomic_DNA"/>
</dbReference>
<comment type="catalytic activity">
    <reaction evidence="11 12">
        <text>ATP + H2O = ADP + phosphate + H(+)</text>
        <dbReference type="Rhea" id="RHEA:13065"/>
        <dbReference type="ChEBI" id="CHEBI:15377"/>
        <dbReference type="ChEBI" id="CHEBI:15378"/>
        <dbReference type="ChEBI" id="CHEBI:30616"/>
        <dbReference type="ChEBI" id="CHEBI:43474"/>
        <dbReference type="ChEBI" id="CHEBI:456216"/>
        <dbReference type="EC" id="5.6.2.4"/>
    </reaction>
</comment>
<dbReference type="RefSeq" id="WP_062475001.1">
    <property type="nucleotide sequence ID" value="NZ_CP013650.1"/>
</dbReference>
<feature type="binding site" evidence="12">
    <location>
        <position position="445"/>
    </location>
    <ligand>
        <name>Zn(2+)</name>
        <dbReference type="ChEBI" id="CHEBI:29105"/>
        <label>2</label>
    </ligand>
</feature>
<dbReference type="GO" id="GO:0043138">
    <property type="term" value="F:3'-5' DNA helicase activity"/>
    <property type="evidence" value="ECO:0007669"/>
    <property type="project" value="UniProtKB-EC"/>
</dbReference>
<dbReference type="Proteomes" id="UP000068447">
    <property type="component" value="Chromosome"/>
</dbReference>
<dbReference type="GO" id="GO:1990077">
    <property type="term" value="C:primosome complex"/>
    <property type="evidence" value="ECO:0007669"/>
    <property type="project" value="UniProtKB-UniRule"/>
</dbReference>
<evidence type="ECO:0000256" key="10">
    <source>
        <dbReference type="ARBA" id="ARBA00023235"/>
    </source>
</evidence>
<dbReference type="FunFam" id="3.40.50.300:FF:000489">
    <property type="entry name" value="Primosome assembly protein PriA"/>
    <property type="match status" value="1"/>
</dbReference>
<keyword evidence="5 12" id="KW-0378">Hydrolase</keyword>
<dbReference type="InterPro" id="IPR042115">
    <property type="entry name" value="PriA_3primeBD_sf"/>
</dbReference>
<dbReference type="GO" id="GO:0006302">
    <property type="term" value="P:double-strand break repair"/>
    <property type="evidence" value="ECO:0007669"/>
    <property type="project" value="InterPro"/>
</dbReference>
<organism evidence="14 15">
    <name type="scientific">Lacimicrobium alkaliphilum</name>
    <dbReference type="NCBI Taxonomy" id="1526571"/>
    <lineage>
        <taxon>Bacteria</taxon>
        <taxon>Pseudomonadati</taxon>
        <taxon>Pseudomonadota</taxon>
        <taxon>Gammaproteobacteria</taxon>
        <taxon>Alteromonadales</taxon>
        <taxon>Alteromonadaceae</taxon>
        <taxon>Lacimicrobium</taxon>
    </lineage>
</organism>
<dbReference type="GO" id="GO:0016887">
    <property type="term" value="F:ATP hydrolysis activity"/>
    <property type="evidence" value="ECO:0007669"/>
    <property type="project" value="RHEA"/>
</dbReference>
<dbReference type="HAMAP" id="MF_00983">
    <property type="entry name" value="PriA"/>
    <property type="match status" value="1"/>
</dbReference>
<dbReference type="Gene3D" id="3.40.50.300">
    <property type="entry name" value="P-loop containing nucleotide triphosphate hydrolases"/>
    <property type="match status" value="2"/>
</dbReference>
<dbReference type="STRING" id="1526571.AT746_00660"/>
<dbReference type="InterPro" id="IPR027417">
    <property type="entry name" value="P-loop_NTPase"/>
</dbReference>
<dbReference type="Gene3D" id="3.40.1440.60">
    <property type="entry name" value="PriA, 3(prime) DNA-binding domain"/>
    <property type="match status" value="1"/>
</dbReference>
<dbReference type="InterPro" id="IPR001650">
    <property type="entry name" value="Helicase_C-like"/>
</dbReference>
<keyword evidence="10 12" id="KW-0413">Isomerase</keyword>
<evidence type="ECO:0000256" key="6">
    <source>
        <dbReference type="ARBA" id="ARBA00022806"/>
    </source>
</evidence>
<keyword evidence="3 12" id="KW-0479">Metal-binding</keyword>
<comment type="cofactor">
    <cofactor evidence="12">
        <name>Zn(2+)</name>
        <dbReference type="ChEBI" id="CHEBI:29105"/>
    </cofactor>
    <text evidence="12">Binds 2 zinc ions per subunit.</text>
</comment>
<dbReference type="GO" id="GO:0006270">
    <property type="term" value="P:DNA replication initiation"/>
    <property type="evidence" value="ECO:0007669"/>
    <property type="project" value="TreeGrafter"/>
</dbReference>
<dbReference type="InterPro" id="IPR011545">
    <property type="entry name" value="DEAD/DEAH_box_helicase_dom"/>
</dbReference>
<dbReference type="AlphaFoldDB" id="A0A0U3B5J1"/>
<reference evidence="14 15" key="1">
    <citation type="submission" date="2015-12" db="EMBL/GenBank/DDBJ databases">
        <title>Complete genome of Lacimicrobium alkaliphilum KCTC 32984.</title>
        <authorList>
            <person name="Kim S.-G."/>
            <person name="Lee Y.-J."/>
        </authorList>
    </citation>
    <scope>NUCLEOTIDE SEQUENCE [LARGE SCALE GENOMIC DNA]</scope>
    <source>
        <strain evidence="14 15">YelD216</strain>
    </source>
</reference>
<dbReference type="Pfam" id="PF17764">
    <property type="entry name" value="PriA_3primeBD"/>
    <property type="match status" value="1"/>
</dbReference>
<dbReference type="NCBIfam" id="TIGR00595">
    <property type="entry name" value="priA"/>
    <property type="match status" value="1"/>
</dbReference>
<evidence type="ECO:0000256" key="1">
    <source>
        <dbReference type="ARBA" id="ARBA00022515"/>
    </source>
</evidence>
<feature type="domain" description="Helicase ATP-binding" evidence="13">
    <location>
        <begin position="208"/>
        <end position="374"/>
    </location>
</feature>
<dbReference type="InterPro" id="IPR014001">
    <property type="entry name" value="Helicase_ATP-bd"/>
</dbReference>
<dbReference type="NCBIfam" id="NF004067">
    <property type="entry name" value="PRK05580.1-4"/>
    <property type="match status" value="1"/>
</dbReference>
<comment type="similarity">
    <text evidence="12">Belongs to the helicase family. PriA subfamily.</text>
</comment>
<feature type="binding site" evidence="12">
    <location>
        <position position="460"/>
    </location>
    <ligand>
        <name>Zn(2+)</name>
        <dbReference type="ChEBI" id="CHEBI:29105"/>
        <label>2</label>
    </ligand>
</feature>
<feature type="binding site" evidence="12">
    <location>
        <position position="463"/>
    </location>
    <ligand>
        <name>Zn(2+)</name>
        <dbReference type="ChEBI" id="CHEBI:29105"/>
        <label>2</label>
    </ligand>
</feature>
<keyword evidence="1 12" id="KW-0639">Primosome</keyword>
<dbReference type="NCBIfam" id="NF004065">
    <property type="entry name" value="PRK05580.1-1"/>
    <property type="match status" value="1"/>
</dbReference>
<keyword evidence="8 12" id="KW-0067">ATP-binding</keyword>
<evidence type="ECO:0000256" key="9">
    <source>
        <dbReference type="ARBA" id="ARBA00023125"/>
    </source>
</evidence>
<dbReference type="GO" id="GO:0006310">
    <property type="term" value="P:DNA recombination"/>
    <property type="evidence" value="ECO:0007669"/>
    <property type="project" value="InterPro"/>
</dbReference>
<feature type="binding site" evidence="12">
    <location>
        <position position="436"/>
    </location>
    <ligand>
        <name>Zn(2+)</name>
        <dbReference type="ChEBI" id="CHEBI:29105"/>
        <label>1</label>
    </ligand>
</feature>
<comment type="catalytic activity">
    <reaction evidence="12">
        <text>Couples ATP hydrolysis with the unwinding of duplex DNA by translocating in the 3'-5' direction.</text>
        <dbReference type="EC" id="5.6.2.4"/>
    </reaction>
</comment>
<keyword evidence="15" id="KW-1185">Reference proteome</keyword>
<keyword evidence="6 12" id="KW-0347">Helicase</keyword>
<comment type="function">
    <text evidence="12">Initiates the restart of stalled replication forks, which reloads the replicative helicase on sites other than the origin of replication. Recognizes and binds to abandoned replication forks and remodels them to uncover a helicase loading site. Promotes assembly of the primosome at these replication forks.</text>
</comment>
<protein>
    <recommendedName>
        <fullName evidence="12">Replication restart protein PriA</fullName>
    </recommendedName>
    <alternativeName>
        <fullName evidence="12">ATP-dependent DNA helicase PriA</fullName>
        <ecNumber evidence="12">5.6.2.4</ecNumber>
    </alternativeName>
    <alternativeName>
        <fullName evidence="12">DNA 3'-5' helicase PriA</fullName>
    </alternativeName>
</protein>
<evidence type="ECO:0000256" key="2">
    <source>
        <dbReference type="ARBA" id="ARBA00022705"/>
    </source>
</evidence>
<evidence type="ECO:0000313" key="15">
    <source>
        <dbReference type="Proteomes" id="UP000068447"/>
    </source>
</evidence>
<feature type="binding site" evidence="12">
    <location>
        <position position="433"/>
    </location>
    <ligand>
        <name>Zn(2+)</name>
        <dbReference type="ChEBI" id="CHEBI:29105"/>
        <label>1</label>
    </ligand>
</feature>
<dbReference type="PROSITE" id="PS51192">
    <property type="entry name" value="HELICASE_ATP_BIND_1"/>
    <property type="match status" value="1"/>
</dbReference>
<dbReference type="PANTHER" id="PTHR30580">
    <property type="entry name" value="PRIMOSOMAL PROTEIN N"/>
    <property type="match status" value="1"/>
</dbReference>
<dbReference type="InterPro" id="IPR041222">
    <property type="entry name" value="PriA_3primeBD"/>
</dbReference>
<evidence type="ECO:0000256" key="3">
    <source>
        <dbReference type="ARBA" id="ARBA00022723"/>
    </source>
</evidence>
<keyword evidence="9 12" id="KW-0238">DNA-binding</keyword>
<dbReference type="EC" id="5.6.2.4" evidence="12"/>
<dbReference type="SUPFAM" id="SSF52540">
    <property type="entry name" value="P-loop containing nucleoside triphosphate hydrolases"/>
    <property type="match status" value="2"/>
</dbReference>